<evidence type="ECO:0000313" key="11">
    <source>
        <dbReference type="EMBL" id="VDL72313.1"/>
    </source>
</evidence>
<feature type="transmembrane region" description="Helical" evidence="9">
    <location>
        <begin position="182"/>
        <end position="203"/>
    </location>
</feature>
<keyword evidence="12" id="KW-1185">Reference proteome</keyword>
<dbReference type="GO" id="GO:0015271">
    <property type="term" value="F:outward rectifier potassium channel activity"/>
    <property type="evidence" value="ECO:0007669"/>
    <property type="project" value="TreeGrafter"/>
</dbReference>
<evidence type="ECO:0000313" key="12">
    <source>
        <dbReference type="Proteomes" id="UP000271162"/>
    </source>
</evidence>
<feature type="transmembrane region" description="Helical" evidence="9">
    <location>
        <begin position="325"/>
        <end position="343"/>
    </location>
</feature>
<dbReference type="GO" id="GO:0022841">
    <property type="term" value="F:potassium ion leak channel activity"/>
    <property type="evidence" value="ECO:0007669"/>
    <property type="project" value="TreeGrafter"/>
</dbReference>
<keyword evidence="5 8" id="KW-0406">Ion transport</keyword>
<keyword evidence="3 8" id="KW-0812">Transmembrane</keyword>
<feature type="domain" description="Potassium channel" evidence="10">
    <location>
        <begin position="274"/>
        <end position="342"/>
    </location>
</feature>
<keyword evidence="6 9" id="KW-0472">Membrane</keyword>
<reference evidence="11 12" key="2">
    <citation type="submission" date="2018-11" db="EMBL/GenBank/DDBJ databases">
        <authorList>
            <consortium name="Pathogen Informatics"/>
        </authorList>
    </citation>
    <scope>NUCLEOTIDE SEQUENCE [LARGE SCALE GENOMIC DNA]</scope>
</reference>
<gene>
    <name evidence="11" type="ORF">NBR_LOCUS8724</name>
</gene>
<dbReference type="Pfam" id="PF07885">
    <property type="entry name" value="Ion_trans_2"/>
    <property type="match status" value="2"/>
</dbReference>
<evidence type="ECO:0000256" key="2">
    <source>
        <dbReference type="ARBA" id="ARBA00022448"/>
    </source>
</evidence>
<organism evidence="13">
    <name type="scientific">Nippostrongylus brasiliensis</name>
    <name type="common">Rat hookworm</name>
    <dbReference type="NCBI Taxonomy" id="27835"/>
    <lineage>
        <taxon>Eukaryota</taxon>
        <taxon>Metazoa</taxon>
        <taxon>Ecdysozoa</taxon>
        <taxon>Nematoda</taxon>
        <taxon>Chromadorea</taxon>
        <taxon>Rhabditida</taxon>
        <taxon>Rhabditina</taxon>
        <taxon>Rhabditomorpha</taxon>
        <taxon>Strongyloidea</taxon>
        <taxon>Heligmosomidae</taxon>
        <taxon>Nippostrongylus</taxon>
    </lineage>
</organism>
<reference evidence="13" key="1">
    <citation type="submission" date="2017-02" db="UniProtKB">
        <authorList>
            <consortium name="WormBaseParasite"/>
        </authorList>
    </citation>
    <scope>IDENTIFICATION</scope>
</reference>
<evidence type="ECO:0000256" key="6">
    <source>
        <dbReference type="ARBA" id="ARBA00023136"/>
    </source>
</evidence>
<accession>A0A0N4XZT6</accession>
<dbReference type="PRINTS" id="PR01333">
    <property type="entry name" value="2POREKCHANEL"/>
</dbReference>
<feature type="transmembrane region" description="Helical" evidence="9">
    <location>
        <begin position="265"/>
        <end position="285"/>
    </location>
</feature>
<dbReference type="InterPro" id="IPR013099">
    <property type="entry name" value="K_chnl_dom"/>
</dbReference>
<feature type="transmembrane region" description="Helical" evidence="9">
    <location>
        <begin position="93"/>
        <end position="113"/>
    </location>
</feature>
<dbReference type="GO" id="GO:0030322">
    <property type="term" value="P:stabilization of membrane potential"/>
    <property type="evidence" value="ECO:0007669"/>
    <property type="project" value="TreeGrafter"/>
</dbReference>
<name>A0A0N4XZT6_NIPBR</name>
<dbReference type="GO" id="GO:0005886">
    <property type="term" value="C:plasma membrane"/>
    <property type="evidence" value="ECO:0007669"/>
    <property type="project" value="TreeGrafter"/>
</dbReference>
<evidence type="ECO:0000256" key="3">
    <source>
        <dbReference type="ARBA" id="ARBA00022692"/>
    </source>
</evidence>
<proteinExistence type="inferred from homology"/>
<dbReference type="InterPro" id="IPR003280">
    <property type="entry name" value="2pore_dom_K_chnl"/>
</dbReference>
<keyword evidence="7 8" id="KW-0407">Ion channel</keyword>
<sequence length="459" mass="52294">MPRSFPALLNRVEVPRVEQSRRGAIVLHVAVGSLLFTQISKNFKSAADNVVNQSCRNEPNTVTLVPTFNAKRQFDRSIYWLVHNRRKYGFRHICMLLLVLSYTLLGAAMFFNIETNHEHKFFQRKKEKYRSSLQVNVIGTAVQDYFEHLLLGESAYVSLLKDESLYSISAYYKSKDPENYKWTFSSALFFSMNLYTTTGYGSIAPESTLGRSCAIWYSLITIPITLVVIRDLGQWALVHLTKIYANFLVRFRRTMGYIEPSEDSMISLPIKFCYLLFAAVFIYFFDQWLGDLQHSGLPFFDSFYFAYISISTIGLGDIMPNNATFHPIISALFFFGMPVMKVVNRATYVCIENGVFGAFTLLESSIDRFTTKIQPREEQPVRKVSRKLSRCSYCSHEVIDEDRDEAMELLNGLTIRSLATFARANADVYGGGFGRVNLRTGDLVQSRTNDGTQGPSTPA</sequence>
<dbReference type="PANTHER" id="PTHR11003">
    <property type="entry name" value="POTASSIUM CHANNEL, SUBFAMILY K"/>
    <property type="match status" value="1"/>
</dbReference>
<feature type="transmembrane region" description="Helical" evidence="9">
    <location>
        <begin position="215"/>
        <end position="237"/>
    </location>
</feature>
<comment type="subcellular location">
    <subcellularLocation>
        <location evidence="1">Membrane</location>
        <topology evidence="1">Multi-pass membrane protein</topology>
    </subcellularLocation>
</comment>
<evidence type="ECO:0000259" key="10">
    <source>
        <dbReference type="Pfam" id="PF07885"/>
    </source>
</evidence>
<feature type="domain" description="Potassium channel" evidence="10">
    <location>
        <begin position="167"/>
        <end position="235"/>
    </location>
</feature>
<evidence type="ECO:0000256" key="9">
    <source>
        <dbReference type="SAM" id="Phobius"/>
    </source>
</evidence>
<dbReference type="OMA" id="RTMGYIE"/>
<dbReference type="Gene3D" id="1.10.287.70">
    <property type="match status" value="1"/>
</dbReference>
<dbReference type="PANTHER" id="PTHR11003:SF269">
    <property type="entry name" value="POTASSIUM CHANNEL DOMAIN-CONTAINING PROTEIN"/>
    <property type="match status" value="1"/>
</dbReference>
<dbReference type="SUPFAM" id="SSF81324">
    <property type="entry name" value="Voltage-gated potassium channels"/>
    <property type="match status" value="2"/>
</dbReference>
<dbReference type="WBParaSite" id="NBR_0000872301-mRNA-1">
    <property type="protein sequence ID" value="NBR_0000872301-mRNA-1"/>
    <property type="gene ID" value="NBR_0000872301"/>
</dbReference>
<dbReference type="Proteomes" id="UP000271162">
    <property type="component" value="Unassembled WGS sequence"/>
</dbReference>
<protein>
    <submittedName>
        <fullName evidence="13">Ion channel</fullName>
    </submittedName>
</protein>
<feature type="transmembrane region" description="Helical" evidence="9">
    <location>
        <begin position="297"/>
        <end position="319"/>
    </location>
</feature>
<dbReference type="EMBL" id="UYSL01020042">
    <property type="protein sequence ID" value="VDL72313.1"/>
    <property type="molecule type" value="Genomic_DNA"/>
</dbReference>
<evidence type="ECO:0000256" key="4">
    <source>
        <dbReference type="ARBA" id="ARBA00022989"/>
    </source>
</evidence>
<dbReference type="AlphaFoldDB" id="A0A0N4XZT6"/>
<evidence type="ECO:0000256" key="1">
    <source>
        <dbReference type="ARBA" id="ARBA00004141"/>
    </source>
</evidence>
<evidence type="ECO:0000256" key="8">
    <source>
        <dbReference type="RuleBase" id="RU003857"/>
    </source>
</evidence>
<keyword evidence="4 9" id="KW-1133">Transmembrane helix</keyword>
<evidence type="ECO:0000256" key="7">
    <source>
        <dbReference type="ARBA" id="ARBA00023303"/>
    </source>
</evidence>
<keyword evidence="2 8" id="KW-0813">Transport</keyword>
<evidence type="ECO:0000313" key="13">
    <source>
        <dbReference type="WBParaSite" id="NBR_0000872301-mRNA-1"/>
    </source>
</evidence>
<comment type="similarity">
    <text evidence="8">Belongs to the two pore domain potassium channel (TC 1.A.1.8) family.</text>
</comment>
<evidence type="ECO:0000256" key="5">
    <source>
        <dbReference type="ARBA" id="ARBA00023065"/>
    </source>
</evidence>